<reference evidence="1 2" key="1">
    <citation type="submission" date="2017-09" db="EMBL/GenBank/DDBJ databases">
        <title>Draft genome of Acinetobacter baumannii strain I43, a mercury resistant bacteria.</title>
        <authorList>
            <person name="Siqueira K.A."/>
            <person name="Mello I.S."/>
            <person name="Mendes T.A."/>
            <person name="Soares M.A."/>
        </authorList>
    </citation>
    <scope>NUCLEOTIDE SEQUENCE [LARGE SCALE GENOMIC DNA]</scope>
    <source>
        <strain evidence="1 2">I43</strain>
    </source>
</reference>
<accession>A0AAX0TSL4</accession>
<protein>
    <submittedName>
        <fullName evidence="1">Uncharacterized protein</fullName>
    </submittedName>
</protein>
<evidence type="ECO:0000313" key="1">
    <source>
        <dbReference type="EMBL" id="PHQ02025.1"/>
    </source>
</evidence>
<dbReference type="AlphaFoldDB" id="A0AAX0TSL4"/>
<dbReference type="EMBL" id="NXDV01000011">
    <property type="protein sequence ID" value="PHQ02025.1"/>
    <property type="molecule type" value="Genomic_DNA"/>
</dbReference>
<gene>
    <name evidence="1" type="ORF">CPI82_14355</name>
</gene>
<organism evidence="1 2">
    <name type="scientific">Acinetobacter baumannii</name>
    <dbReference type="NCBI Taxonomy" id="470"/>
    <lineage>
        <taxon>Bacteria</taxon>
        <taxon>Pseudomonadati</taxon>
        <taxon>Pseudomonadota</taxon>
        <taxon>Gammaproteobacteria</taxon>
        <taxon>Moraxellales</taxon>
        <taxon>Moraxellaceae</taxon>
        <taxon>Acinetobacter</taxon>
        <taxon>Acinetobacter calcoaceticus/baumannii complex</taxon>
    </lineage>
</organism>
<evidence type="ECO:0000313" key="2">
    <source>
        <dbReference type="Proteomes" id="UP000223291"/>
    </source>
</evidence>
<sequence>MFITIAQCISPNDFITVSNPRVKYTNSNLDFLSNFKLNVNQNLISHCYQIKNKLDILSKYIYFI</sequence>
<proteinExistence type="predicted"/>
<name>A0AAX0TSL4_ACIBA</name>
<dbReference type="Proteomes" id="UP000223291">
    <property type="component" value="Unassembled WGS sequence"/>
</dbReference>
<comment type="caution">
    <text evidence="1">The sequence shown here is derived from an EMBL/GenBank/DDBJ whole genome shotgun (WGS) entry which is preliminary data.</text>
</comment>